<dbReference type="EMBL" id="JACIIX010000008">
    <property type="protein sequence ID" value="MBB6210846.1"/>
    <property type="molecule type" value="Genomic_DNA"/>
</dbReference>
<accession>A0A7W9ZG24</accession>
<dbReference type="AlphaFoldDB" id="A0A7W9ZG24"/>
<dbReference type="InterPro" id="IPR007481">
    <property type="entry name" value="SspB"/>
</dbReference>
<organism evidence="1 2">
    <name type="scientific">Novispirillum itersonii</name>
    <name type="common">Aquaspirillum itersonii</name>
    <dbReference type="NCBI Taxonomy" id="189"/>
    <lineage>
        <taxon>Bacteria</taxon>
        <taxon>Pseudomonadati</taxon>
        <taxon>Pseudomonadota</taxon>
        <taxon>Alphaproteobacteria</taxon>
        <taxon>Rhodospirillales</taxon>
        <taxon>Novispirillaceae</taxon>
        <taxon>Novispirillum</taxon>
    </lineage>
</organism>
<protein>
    <recommendedName>
        <fullName evidence="3">Stringent starvation protein B</fullName>
    </recommendedName>
</protein>
<dbReference type="Gene3D" id="2.30.30.220">
    <property type="entry name" value="SspB-like"/>
    <property type="match status" value="1"/>
</dbReference>
<reference evidence="1 2" key="1">
    <citation type="submission" date="2020-08" db="EMBL/GenBank/DDBJ databases">
        <title>Genomic Encyclopedia of Type Strains, Phase IV (KMG-IV): sequencing the most valuable type-strain genomes for metagenomic binning, comparative biology and taxonomic classification.</title>
        <authorList>
            <person name="Goeker M."/>
        </authorList>
    </citation>
    <scope>NUCLEOTIDE SEQUENCE [LARGE SCALE GENOMIC DNA]</scope>
    <source>
        <strain evidence="1 2">DSM 11590</strain>
    </source>
</reference>
<dbReference type="Proteomes" id="UP000544872">
    <property type="component" value="Unassembled WGS sequence"/>
</dbReference>
<sequence>MDTPGIQYEMLVERALRGVLRDALRLVVASGLPGQHHFYITFRTTHADVAIPPRLRAQYPEEMTIVLQHQYWNLEVHEDWFSVELSFQGKAERLVVPFEAVTGFADPHAQFGLQFQGGLAADADLYDDDDFDDAEDFSDSPSLFEADNADEVVKDRNAADASDSKVVTLDAFRRK</sequence>
<evidence type="ECO:0000313" key="1">
    <source>
        <dbReference type="EMBL" id="MBB6210846.1"/>
    </source>
</evidence>
<name>A0A7W9ZG24_NOVIT</name>
<dbReference type="SUPFAM" id="SSF101738">
    <property type="entry name" value="SspB-like"/>
    <property type="match status" value="1"/>
</dbReference>
<dbReference type="InterPro" id="IPR036760">
    <property type="entry name" value="SspB-like_sf"/>
</dbReference>
<dbReference type="Pfam" id="PF04386">
    <property type="entry name" value="SspB"/>
    <property type="match status" value="1"/>
</dbReference>
<proteinExistence type="predicted"/>
<evidence type="ECO:0008006" key="3">
    <source>
        <dbReference type="Google" id="ProtNLM"/>
    </source>
</evidence>
<keyword evidence="2" id="KW-1185">Reference proteome</keyword>
<comment type="caution">
    <text evidence="1">The sequence shown here is derived from an EMBL/GenBank/DDBJ whole genome shotgun (WGS) entry which is preliminary data.</text>
</comment>
<dbReference type="RefSeq" id="WP_311769125.1">
    <property type="nucleotide sequence ID" value="NZ_JACIIX010000008.1"/>
</dbReference>
<evidence type="ECO:0000313" key="2">
    <source>
        <dbReference type="Proteomes" id="UP000544872"/>
    </source>
</evidence>
<gene>
    <name evidence="1" type="ORF">FHS48_002276</name>
</gene>